<feature type="transmembrane region" description="Helical" evidence="1">
    <location>
        <begin position="213"/>
        <end position="237"/>
    </location>
</feature>
<gene>
    <name evidence="2" type="ORF">K469DRAFT_705741</name>
</gene>
<sequence length="284" mass="32232">MSEYFVVGSNVGGLRLESDPIRKEAGPTYSWIRPRAATSHRTVFITVLPGRWSLFNPSHKGTPMFSTQADIGPFPGIKTTHDIRGNRRWVLGVFQGNPSSPSWSDFTDAQYFQCKGERRNILHEEIEAWQPVGKTDLSDYTIRNFESQLWHDWRPPNYDWRLWNSQNFILYLAFLVIRQGSQETDLLTLRSLHINLWLKQAGRSNNMMIRRHLTGMFGMVALGVATGGVGAFASWAFCGYNMFEGDSAFRNRAARLQILVGRFPELVSLLQADDTGAGSDEHEG</sequence>
<keyword evidence="1" id="KW-1133">Transmembrane helix</keyword>
<keyword evidence="3" id="KW-1185">Reference proteome</keyword>
<accession>A0A6A6EAM3</accession>
<reference evidence="2" key="1">
    <citation type="journal article" date="2020" name="Stud. Mycol.">
        <title>101 Dothideomycetes genomes: a test case for predicting lifestyles and emergence of pathogens.</title>
        <authorList>
            <person name="Haridas S."/>
            <person name="Albert R."/>
            <person name="Binder M."/>
            <person name="Bloem J."/>
            <person name="Labutti K."/>
            <person name="Salamov A."/>
            <person name="Andreopoulos B."/>
            <person name="Baker S."/>
            <person name="Barry K."/>
            <person name="Bills G."/>
            <person name="Bluhm B."/>
            <person name="Cannon C."/>
            <person name="Castanera R."/>
            <person name="Culley D."/>
            <person name="Daum C."/>
            <person name="Ezra D."/>
            <person name="Gonzalez J."/>
            <person name="Henrissat B."/>
            <person name="Kuo A."/>
            <person name="Liang C."/>
            <person name="Lipzen A."/>
            <person name="Lutzoni F."/>
            <person name="Magnuson J."/>
            <person name="Mondo S."/>
            <person name="Nolan M."/>
            <person name="Ohm R."/>
            <person name="Pangilinan J."/>
            <person name="Park H.-J."/>
            <person name="Ramirez L."/>
            <person name="Alfaro M."/>
            <person name="Sun H."/>
            <person name="Tritt A."/>
            <person name="Yoshinaga Y."/>
            <person name="Zwiers L.-H."/>
            <person name="Turgeon B."/>
            <person name="Goodwin S."/>
            <person name="Spatafora J."/>
            <person name="Crous P."/>
            <person name="Grigoriev I."/>
        </authorList>
    </citation>
    <scope>NUCLEOTIDE SEQUENCE</scope>
    <source>
        <strain evidence="2">CBS 207.26</strain>
    </source>
</reference>
<proteinExistence type="predicted"/>
<dbReference type="OrthoDB" id="10475424at2759"/>
<evidence type="ECO:0000313" key="2">
    <source>
        <dbReference type="EMBL" id="KAF2187180.1"/>
    </source>
</evidence>
<organism evidence="2 3">
    <name type="scientific">Zopfia rhizophila CBS 207.26</name>
    <dbReference type="NCBI Taxonomy" id="1314779"/>
    <lineage>
        <taxon>Eukaryota</taxon>
        <taxon>Fungi</taxon>
        <taxon>Dikarya</taxon>
        <taxon>Ascomycota</taxon>
        <taxon>Pezizomycotina</taxon>
        <taxon>Dothideomycetes</taxon>
        <taxon>Dothideomycetes incertae sedis</taxon>
        <taxon>Zopfiaceae</taxon>
        <taxon>Zopfia</taxon>
    </lineage>
</organism>
<keyword evidence="1" id="KW-0472">Membrane</keyword>
<dbReference type="Proteomes" id="UP000800200">
    <property type="component" value="Unassembled WGS sequence"/>
</dbReference>
<dbReference type="EMBL" id="ML994628">
    <property type="protein sequence ID" value="KAF2187180.1"/>
    <property type="molecule type" value="Genomic_DNA"/>
</dbReference>
<protein>
    <submittedName>
        <fullName evidence="2">Uncharacterized protein</fullName>
    </submittedName>
</protein>
<evidence type="ECO:0000256" key="1">
    <source>
        <dbReference type="SAM" id="Phobius"/>
    </source>
</evidence>
<name>A0A6A6EAM3_9PEZI</name>
<keyword evidence="1" id="KW-0812">Transmembrane</keyword>
<dbReference type="AlphaFoldDB" id="A0A6A6EAM3"/>
<evidence type="ECO:0000313" key="3">
    <source>
        <dbReference type="Proteomes" id="UP000800200"/>
    </source>
</evidence>